<evidence type="ECO:0000256" key="1">
    <source>
        <dbReference type="SAM" id="SignalP"/>
    </source>
</evidence>
<name>A0A7S4EEM0_9STRA</name>
<evidence type="ECO:0000313" key="2">
    <source>
        <dbReference type="EMBL" id="CAE0707380.1"/>
    </source>
</evidence>
<dbReference type="AlphaFoldDB" id="A0A7S4EEM0"/>
<organism evidence="2">
    <name type="scientific">Pseudo-nitzschia australis</name>
    <dbReference type="NCBI Taxonomy" id="44445"/>
    <lineage>
        <taxon>Eukaryota</taxon>
        <taxon>Sar</taxon>
        <taxon>Stramenopiles</taxon>
        <taxon>Ochrophyta</taxon>
        <taxon>Bacillariophyta</taxon>
        <taxon>Bacillariophyceae</taxon>
        <taxon>Bacillariophycidae</taxon>
        <taxon>Bacillariales</taxon>
        <taxon>Bacillariaceae</taxon>
        <taxon>Pseudo-nitzschia</taxon>
    </lineage>
</organism>
<protein>
    <submittedName>
        <fullName evidence="2">Uncharacterized protein</fullName>
    </submittedName>
</protein>
<dbReference type="EMBL" id="HBIX01000114">
    <property type="protein sequence ID" value="CAE0707380.1"/>
    <property type="molecule type" value="Transcribed_RNA"/>
</dbReference>
<feature type="chain" id="PRO_5031520488" evidence="1">
    <location>
        <begin position="35"/>
        <end position="367"/>
    </location>
</feature>
<sequence length="367" mass="40903">MKINKALSIGKISMAPLSFLSYLILLSSGKSASGFTSNPGCNGHYRPVLKSASTQLFGITEWRDLPSGMTYNGDEHDEAADTLKYGTSARRVPVMQISPDEIVLPGEKKYVQFHSDDELRLFQRALDRNHGIFAMGAIIGEDEDGDDIMMSKIQLMEIKEYNMDLGGNFGIFCTAQAVGRATLFAVLNDKLGTSVDGLNVIAEPLIAICEEHFDHQESYYSMEDANEMAKGVLEIVANLSNKEEECTKKGRNNVHDGKIIHGVDNEGEDCDDFEDTRKDRFAQAFFDSLESDSHGYISNSPTGDGMLSWKEMNAISWGAFCTSLNPSEDETYRLHALDQDRITDRLKLATYWLSDVVQEVEQESNLR</sequence>
<accession>A0A7S4EEM0</accession>
<feature type="signal peptide" evidence="1">
    <location>
        <begin position="1"/>
        <end position="34"/>
    </location>
</feature>
<proteinExistence type="predicted"/>
<gene>
    <name evidence="2" type="ORF">PAUS00366_LOCUS100</name>
</gene>
<keyword evidence="1" id="KW-0732">Signal</keyword>
<reference evidence="2" key="1">
    <citation type="submission" date="2021-01" db="EMBL/GenBank/DDBJ databases">
        <authorList>
            <person name="Corre E."/>
            <person name="Pelletier E."/>
            <person name="Niang G."/>
            <person name="Scheremetjew M."/>
            <person name="Finn R."/>
            <person name="Kale V."/>
            <person name="Holt S."/>
            <person name="Cochrane G."/>
            <person name="Meng A."/>
            <person name="Brown T."/>
            <person name="Cohen L."/>
        </authorList>
    </citation>
    <scope>NUCLEOTIDE SEQUENCE</scope>
    <source>
        <strain evidence="2">10249 10 AB</strain>
    </source>
</reference>